<name>A0A1F4S2B9_UNCSA</name>
<dbReference type="EMBL" id="MEUA01000034">
    <property type="protein sequence ID" value="OGC14571.1"/>
    <property type="molecule type" value="Genomic_DNA"/>
</dbReference>
<accession>A0A1F4S2B9</accession>
<proteinExistence type="predicted"/>
<evidence type="ECO:0000313" key="1">
    <source>
        <dbReference type="EMBL" id="OGC14571.1"/>
    </source>
</evidence>
<organism evidence="1 2">
    <name type="scientific">candidate division WOR-1 bacterium RIFOXYB2_FULL_36_35</name>
    <dbReference type="NCBI Taxonomy" id="1802578"/>
    <lineage>
        <taxon>Bacteria</taxon>
        <taxon>Bacillati</taxon>
        <taxon>Saganbacteria</taxon>
    </lineage>
</organism>
<dbReference type="PANTHER" id="PTHR37029">
    <property type="entry name" value="SSR1768 PROTEIN"/>
    <property type="match status" value="1"/>
</dbReference>
<comment type="caution">
    <text evidence="1">The sequence shown here is derived from an EMBL/GenBank/DDBJ whole genome shotgun (WGS) entry which is preliminary data.</text>
</comment>
<dbReference type="InterPro" id="IPR019270">
    <property type="entry name" value="DUF2283"/>
</dbReference>
<dbReference type="AlphaFoldDB" id="A0A1F4S2B9"/>
<gene>
    <name evidence="1" type="ORF">A2290_01835</name>
</gene>
<protein>
    <recommendedName>
        <fullName evidence="3">DUF2283 domain-containing protein</fullName>
    </recommendedName>
</protein>
<sequence length="71" mass="8083">MMKVRYNREADIATLELNSKKIDHAQEAQNIIIHFSKDDEPVLLEILNASEFLTGITKATIRSTKEKAVKL</sequence>
<reference evidence="1 2" key="1">
    <citation type="journal article" date="2016" name="Nat. Commun.">
        <title>Thousands of microbial genomes shed light on interconnected biogeochemical processes in an aquifer system.</title>
        <authorList>
            <person name="Anantharaman K."/>
            <person name="Brown C.T."/>
            <person name="Hug L.A."/>
            <person name="Sharon I."/>
            <person name="Castelle C.J."/>
            <person name="Probst A.J."/>
            <person name="Thomas B.C."/>
            <person name="Singh A."/>
            <person name="Wilkins M.J."/>
            <person name="Karaoz U."/>
            <person name="Brodie E.L."/>
            <person name="Williams K.H."/>
            <person name="Hubbard S.S."/>
            <person name="Banfield J.F."/>
        </authorList>
    </citation>
    <scope>NUCLEOTIDE SEQUENCE [LARGE SCALE GENOMIC DNA]</scope>
</reference>
<dbReference type="PANTHER" id="PTHR37029:SF1">
    <property type="entry name" value="SSR1768 PROTEIN"/>
    <property type="match status" value="1"/>
</dbReference>
<evidence type="ECO:0008006" key="3">
    <source>
        <dbReference type="Google" id="ProtNLM"/>
    </source>
</evidence>
<dbReference type="Proteomes" id="UP000177905">
    <property type="component" value="Unassembled WGS sequence"/>
</dbReference>
<dbReference type="Pfam" id="PF10049">
    <property type="entry name" value="DUF2283"/>
    <property type="match status" value="1"/>
</dbReference>
<evidence type="ECO:0000313" key="2">
    <source>
        <dbReference type="Proteomes" id="UP000177905"/>
    </source>
</evidence>